<keyword evidence="2" id="KW-1185">Reference proteome</keyword>
<dbReference type="OrthoDB" id="5786500at2"/>
<evidence type="ECO:0000313" key="1">
    <source>
        <dbReference type="EMBL" id="RUO34254.1"/>
    </source>
</evidence>
<gene>
    <name evidence="1" type="ORF">CWE11_05875</name>
</gene>
<protein>
    <recommendedName>
        <fullName evidence="3">Glucose-inhibited division protein B</fullName>
    </recommendedName>
</protein>
<dbReference type="Proteomes" id="UP000288405">
    <property type="component" value="Unassembled WGS sequence"/>
</dbReference>
<evidence type="ECO:0000313" key="2">
    <source>
        <dbReference type="Proteomes" id="UP000288405"/>
    </source>
</evidence>
<dbReference type="AlphaFoldDB" id="A0A432WKG5"/>
<dbReference type="RefSeq" id="WP_126776671.1">
    <property type="nucleotide sequence ID" value="NZ_PIPM01000004.1"/>
</dbReference>
<dbReference type="EMBL" id="PIPM01000004">
    <property type="protein sequence ID" value="RUO34254.1"/>
    <property type="molecule type" value="Genomic_DNA"/>
</dbReference>
<name>A0A432WKG5_9GAMM</name>
<evidence type="ECO:0008006" key="3">
    <source>
        <dbReference type="Google" id="ProtNLM"/>
    </source>
</evidence>
<proteinExistence type="predicted"/>
<comment type="caution">
    <text evidence="1">The sequence shown here is derived from an EMBL/GenBank/DDBJ whole genome shotgun (WGS) entry which is preliminary data.</text>
</comment>
<accession>A0A432WKG5</accession>
<dbReference type="PROSITE" id="PS51257">
    <property type="entry name" value="PROKAR_LIPOPROTEIN"/>
    <property type="match status" value="1"/>
</dbReference>
<organism evidence="1 2">
    <name type="scientific">Aliidiomarina sanyensis</name>
    <dbReference type="NCBI Taxonomy" id="1249555"/>
    <lineage>
        <taxon>Bacteria</taxon>
        <taxon>Pseudomonadati</taxon>
        <taxon>Pseudomonadota</taxon>
        <taxon>Gammaproteobacteria</taxon>
        <taxon>Alteromonadales</taxon>
        <taxon>Idiomarinaceae</taxon>
        <taxon>Aliidiomarina</taxon>
    </lineage>
</organism>
<reference evidence="1 2" key="1">
    <citation type="journal article" date="2011" name="Front. Microbiol.">
        <title>Genomic signatures of strain selection and enhancement in Bacillus atrophaeus var. globigii, a historical biowarfare simulant.</title>
        <authorList>
            <person name="Gibbons H.S."/>
            <person name="Broomall S.M."/>
            <person name="McNew L.A."/>
            <person name="Daligault H."/>
            <person name="Chapman C."/>
            <person name="Bruce D."/>
            <person name="Karavis M."/>
            <person name="Krepps M."/>
            <person name="McGregor P.A."/>
            <person name="Hong C."/>
            <person name="Park K.H."/>
            <person name="Akmal A."/>
            <person name="Feldman A."/>
            <person name="Lin J.S."/>
            <person name="Chang W.E."/>
            <person name="Higgs B.W."/>
            <person name="Demirev P."/>
            <person name="Lindquist J."/>
            <person name="Liem A."/>
            <person name="Fochler E."/>
            <person name="Read T.D."/>
            <person name="Tapia R."/>
            <person name="Johnson S."/>
            <person name="Bishop-Lilly K.A."/>
            <person name="Detter C."/>
            <person name="Han C."/>
            <person name="Sozhamannan S."/>
            <person name="Rosenzweig C.N."/>
            <person name="Skowronski E.W."/>
        </authorList>
    </citation>
    <scope>NUCLEOTIDE SEQUENCE [LARGE SCALE GENOMIC DNA]</scope>
    <source>
        <strain evidence="1 2">GYP-17</strain>
    </source>
</reference>
<sequence>MRWILLILVTFTLAACVPQPRELALHVVAAEAQTLDGQLVKTSGVVRMYDDPLHYWVEDGQLNRVGLEGQNFARYVDQDVVVMGVFRMNADRGRYIEVSQIRTLR</sequence>